<dbReference type="AlphaFoldDB" id="A0A8H7QSR3"/>
<keyword evidence="2" id="KW-1185">Reference proteome</keyword>
<dbReference type="Proteomes" id="UP000603453">
    <property type="component" value="Unassembled WGS sequence"/>
</dbReference>
<proteinExistence type="predicted"/>
<dbReference type="OrthoDB" id="2281357at2759"/>
<dbReference type="EMBL" id="JAEPRD010000117">
    <property type="protein sequence ID" value="KAG2198078.1"/>
    <property type="molecule type" value="Genomic_DNA"/>
</dbReference>
<name>A0A8H7QSR3_9FUNG</name>
<reference evidence="1" key="1">
    <citation type="submission" date="2020-12" db="EMBL/GenBank/DDBJ databases">
        <title>Metabolic potential, ecology and presence of endohyphal bacteria is reflected in genomic diversity of Mucoromycotina.</title>
        <authorList>
            <person name="Muszewska A."/>
            <person name="Okrasinska A."/>
            <person name="Steczkiewicz K."/>
            <person name="Drgas O."/>
            <person name="Orlowska M."/>
            <person name="Perlinska-Lenart U."/>
            <person name="Aleksandrzak-Piekarczyk T."/>
            <person name="Szatraj K."/>
            <person name="Zielenkiewicz U."/>
            <person name="Pilsyk S."/>
            <person name="Malc E."/>
            <person name="Mieczkowski P."/>
            <person name="Kruszewska J.S."/>
            <person name="Biernat P."/>
            <person name="Pawlowska J."/>
        </authorList>
    </citation>
    <scope>NUCLEOTIDE SEQUENCE</scope>
    <source>
        <strain evidence="1">WA0000017839</strain>
    </source>
</reference>
<evidence type="ECO:0000313" key="2">
    <source>
        <dbReference type="Proteomes" id="UP000603453"/>
    </source>
</evidence>
<sequence>MKIPVQVDSVGFLNQGLESKNDLYLMVANVLHRILPAIKISGYAEGRGEDSFVHDVLGPLLDVTFCSGINIMHSGPMSMHKDIKPDYGIYANGLSHRFVVLVAEVKPIEGRQKLENDKVKIGKEMKIMMNELFDVGIHDPVVFGILIMDDHLYTYALHLGGPKAYISTEFSSTSVTKSSENLVLILSIIFKLV</sequence>
<accession>A0A8H7QSR3</accession>
<gene>
    <name evidence="1" type="ORF">INT47_011913</name>
</gene>
<comment type="caution">
    <text evidence="1">The sequence shown here is derived from an EMBL/GenBank/DDBJ whole genome shotgun (WGS) entry which is preliminary data.</text>
</comment>
<evidence type="ECO:0000313" key="1">
    <source>
        <dbReference type="EMBL" id="KAG2198078.1"/>
    </source>
</evidence>
<protein>
    <submittedName>
        <fullName evidence="1">Uncharacterized protein</fullName>
    </submittedName>
</protein>
<organism evidence="1 2">
    <name type="scientific">Mucor saturninus</name>
    <dbReference type="NCBI Taxonomy" id="64648"/>
    <lineage>
        <taxon>Eukaryota</taxon>
        <taxon>Fungi</taxon>
        <taxon>Fungi incertae sedis</taxon>
        <taxon>Mucoromycota</taxon>
        <taxon>Mucoromycotina</taxon>
        <taxon>Mucoromycetes</taxon>
        <taxon>Mucorales</taxon>
        <taxon>Mucorineae</taxon>
        <taxon>Mucoraceae</taxon>
        <taxon>Mucor</taxon>
    </lineage>
</organism>